<name>A0AAW0QLS7_9PEZI</name>
<dbReference type="InterPro" id="IPR016197">
    <property type="entry name" value="Chromo-like_dom_sf"/>
</dbReference>
<feature type="domain" description="Chromo" evidence="3">
    <location>
        <begin position="172"/>
        <end position="227"/>
    </location>
</feature>
<organism evidence="4 5">
    <name type="scientific">Apiospora kogelbergensis</name>
    <dbReference type="NCBI Taxonomy" id="1337665"/>
    <lineage>
        <taxon>Eukaryota</taxon>
        <taxon>Fungi</taxon>
        <taxon>Dikarya</taxon>
        <taxon>Ascomycota</taxon>
        <taxon>Pezizomycotina</taxon>
        <taxon>Sordariomycetes</taxon>
        <taxon>Xylariomycetidae</taxon>
        <taxon>Amphisphaeriales</taxon>
        <taxon>Apiosporaceae</taxon>
        <taxon>Apiospora</taxon>
    </lineage>
</organism>
<evidence type="ECO:0000313" key="4">
    <source>
        <dbReference type="EMBL" id="KAK8106522.1"/>
    </source>
</evidence>
<evidence type="ECO:0000313" key="5">
    <source>
        <dbReference type="Proteomes" id="UP001392437"/>
    </source>
</evidence>
<comment type="subunit">
    <text evidence="1">Component of the NuA4 histone acetyltransferase complex.</text>
</comment>
<dbReference type="AlphaFoldDB" id="A0AAW0QLS7"/>
<dbReference type="InterPro" id="IPR000953">
    <property type="entry name" value="Chromo/chromo_shadow_dom"/>
</dbReference>
<evidence type="ECO:0000256" key="1">
    <source>
        <dbReference type="ARBA" id="ARBA00011353"/>
    </source>
</evidence>
<sequence length="237" mass="26765">MAKAKKEAFKTAFAGIGNRSPTGPQVTYLRNPPNGLFYRPKADGGHADPAYGMKQSNHTFGSTQPYQGTALTILCNLLICLHNISRSFTSQKNSSPSRDTNHGTSMPTITTYQWKDKVESPKRKPPQPLRPGPRPAKRKTHMPATLQEANILGVKLRPQPGRLPPNANGETYDVELLVSHRIIDDSGDESTEYIVMWEGDWPLEQRYTWEPEENIDAVNLVGSYWREWCKRLTAREF</sequence>
<evidence type="ECO:0000256" key="2">
    <source>
        <dbReference type="SAM" id="MobiDB-lite"/>
    </source>
</evidence>
<dbReference type="SUPFAM" id="SSF54160">
    <property type="entry name" value="Chromo domain-like"/>
    <property type="match status" value="1"/>
</dbReference>
<proteinExistence type="predicted"/>
<dbReference type="Pfam" id="PF00385">
    <property type="entry name" value="Chromo"/>
    <property type="match status" value="1"/>
</dbReference>
<dbReference type="GO" id="GO:0006338">
    <property type="term" value="P:chromatin remodeling"/>
    <property type="evidence" value="ECO:0007669"/>
    <property type="project" value="UniProtKB-ARBA"/>
</dbReference>
<keyword evidence="5" id="KW-1185">Reference proteome</keyword>
<comment type="caution">
    <text evidence="4">The sequence shown here is derived from an EMBL/GenBank/DDBJ whole genome shotgun (WGS) entry which is preliminary data.</text>
</comment>
<feature type="compositionally biased region" description="Polar residues" evidence="2">
    <location>
        <begin position="89"/>
        <end position="113"/>
    </location>
</feature>
<protein>
    <recommendedName>
        <fullName evidence="3">Chromo domain-containing protein</fullName>
    </recommendedName>
</protein>
<dbReference type="Gene3D" id="2.40.50.40">
    <property type="match status" value="1"/>
</dbReference>
<gene>
    <name evidence="4" type="ORF">PG999_009881</name>
</gene>
<accession>A0AAW0QLS7</accession>
<feature type="region of interest" description="Disordered" evidence="2">
    <location>
        <begin position="89"/>
        <end position="141"/>
    </location>
</feature>
<dbReference type="Proteomes" id="UP001392437">
    <property type="component" value="Unassembled WGS sequence"/>
</dbReference>
<evidence type="ECO:0000259" key="3">
    <source>
        <dbReference type="PROSITE" id="PS50013"/>
    </source>
</evidence>
<dbReference type="PROSITE" id="PS50013">
    <property type="entry name" value="CHROMO_2"/>
    <property type="match status" value="1"/>
</dbReference>
<dbReference type="InterPro" id="IPR023780">
    <property type="entry name" value="Chromo_domain"/>
</dbReference>
<dbReference type="EMBL" id="JAQQWP010000008">
    <property type="protein sequence ID" value="KAK8106522.1"/>
    <property type="molecule type" value="Genomic_DNA"/>
</dbReference>
<reference evidence="4 5" key="1">
    <citation type="submission" date="2023-01" db="EMBL/GenBank/DDBJ databases">
        <title>Analysis of 21 Apiospora genomes using comparative genomics revels a genus with tremendous synthesis potential of carbohydrate active enzymes and secondary metabolites.</title>
        <authorList>
            <person name="Sorensen T."/>
        </authorList>
    </citation>
    <scope>NUCLEOTIDE SEQUENCE [LARGE SCALE GENOMIC DNA]</scope>
    <source>
        <strain evidence="4 5">CBS 117206</strain>
    </source>
</reference>